<evidence type="ECO:0000313" key="4">
    <source>
        <dbReference type="Proteomes" id="UP000887159"/>
    </source>
</evidence>
<accession>A0A8X7BMH3</accession>
<protein>
    <submittedName>
        <fullName evidence="3">Tigger transposable element-derived protein 6</fullName>
    </submittedName>
</protein>
<dbReference type="Pfam" id="PF03184">
    <property type="entry name" value="DDE_1"/>
    <property type="match status" value="1"/>
</dbReference>
<dbReference type="Proteomes" id="UP000887159">
    <property type="component" value="Unassembled WGS sequence"/>
</dbReference>
<dbReference type="EMBL" id="BMAU01021437">
    <property type="protein sequence ID" value="GFY36543.1"/>
    <property type="molecule type" value="Genomic_DNA"/>
</dbReference>
<dbReference type="InterPro" id="IPR037386">
    <property type="entry name" value="CCDC40"/>
</dbReference>
<keyword evidence="1" id="KW-0175">Coiled coil</keyword>
<feature type="coiled-coil region" evidence="1">
    <location>
        <begin position="276"/>
        <end position="450"/>
    </location>
</feature>
<dbReference type="AlphaFoldDB" id="A0A8X7BMH3"/>
<feature type="domain" description="DDE-1" evidence="2">
    <location>
        <begin position="2"/>
        <end position="155"/>
    </location>
</feature>
<dbReference type="PANTHER" id="PTHR16275">
    <property type="entry name" value="COILED-COIL DOMAIN-CONTAINING PROTEIN 40"/>
    <property type="match status" value="1"/>
</dbReference>
<name>A0A8X7BMH3_TRICX</name>
<feature type="coiled-coil region" evidence="1">
    <location>
        <begin position="705"/>
        <end position="732"/>
    </location>
</feature>
<sequence>MDGSEKITPLVIGKSAKPRCFKGINSFPTKYRSNKKAWMTNELFNEWLVSLNSDMKREKRHILLFLDNCTVHNNAPPLSNVKLQFSPPNSTPKLQPLDQGIIHNFKNFYRREVVKSVLENLENQQNVITISILTALIMIDKAWRAVTPLIIYSCFKKSGFPSPNLVGVDDTLTEFNAEPSLWEALPEQDLTFDDYVLVDTDIAVWGALSDAEIVALDHNNIESDEGDSEELTLVTLSEAKVSLNKLRNFFLQNHVDADILQASFVLEKSIDKDLLISRLENDKFNLEDKINLYKTQWSIKKEEVTDLRKQLNAANSEMEVVQLEKQQIVHQWKQSLASLEKQDRILSEIRDSVRKYEDDASTLNMDIFASKKSVRKELERNEQLLIQLQFRESDIARVEKELLEMSERQNDLEENITVLDKTIEITEQELKSLNENKTVIEKKLNAKDRELQKAYGYQKSLEKKHMDMLHDKMTITKASKYTEKLIRDIKNSIRLNEDKGSKKENEKEKLLLKLDNLRTYMNNMENTFNHLQKERTERQILLDKSEANVLSAREKLDLKHGEVRELENELQEMITAAGGQELGPFERELSNLKKEIITAEQGKRNMEQEYLRCQQELFSASKLSAVKSDENEFYQKKIAIAEGKKVQLEADISKEEKDIKDIENRIENIRTEITNVNKILRERNEVQENALQLIALSKSDYIKVLKDAELNYLEKQNELKSLRRKKRKHFRKLLETQRYIVYWEGKVHLADETRKILKSENHLSEYSNIKSEIRRLQIKQEQIKKEQGNLVQQMRRAVYIHTSLYIEADKQALFGKRRKTPEYIHKKIKYAQRKIQQDKKELENVYKKIDSLKRTVSELNEAYKTENMLASEMINKIKVMEYDIDNKEQEKRQAVIELSFKQKKAKLMQKVLEGSYIRAIRNELRRPDEIEKLQTGLRAIQVIAEAAINEYPQMDKVLNKILDYIIVSKQI</sequence>
<evidence type="ECO:0000256" key="1">
    <source>
        <dbReference type="SAM" id="Coils"/>
    </source>
</evidence>
<feature type="coiled-coil region" evidence="1">
    <location>
        <begin position="507"/>
        <end position="679"/>
    </location>
</feature>
<dbReference type="GO" id="GO:0035082">
    <property type="term" value="P:axoneme assembly"/>
    <property type="evidence" value="ECO:0007669"/>
    <property type="project" value="InterPro"/>
</dbReference>
<keyword evidence="4" id="KW-1185">Reference proteome</keyword>
<dbReference type="GO" id="GO:0003676">
    <property type="term" value="F:nucleic acid binding"/>
    <property type="evidence" value="ECO:0007669"/>
    <property type="project" value="InterPro"/>
</dbReference>
<evidence type="ECO:0000313" key="3">
    <source>
        <dbReference type="EMBL" id="GFY36543.1"/>
    </source>
</evidence>
<reference evidence="3" key="1">
    <citation type="submission" date="2020-08" db="EMBL/GenBank/DDBJ databases">
        <title>Multicomponent nature underlies the extraordinary mechanical properties of spider dragline silk.</title>
        <authorList>
            <person name="Kono N."/>
            <person name="Nakamura H."/>
            <person name="Mori M."/>
            <person name="Yoshida Y."/>
            <person name="Ohtoshi R."/>
            <person name="Malay A.D."/>
            <person name="Moran D.A.P."/>
            <person name="Tomita M."/>
            <person name="Numata K."/>
            <person name="Arakawa K."/>
        </authorList>
    </citation>
    <scope>NUCLEOTIDE SEQUENCE</scope>
</reference>
<feature type="coiled-coil region" evidence="1">
    <location>
        <begin position="828"/>
        <end position="904"/>
    </location>
</feature>
<dbReference type="InterPro" id="IPR004875">
    <property type="entry name" value="DDE_SF_endonuclease_dom"/>
</dbReference>
<organism evidence="3 4">
    <name type="scientific">Trichonephila clavipes</name>
    <name type="common">Golden silk orbweaver</name>
    <name type="synonym">Nephila clavipes</name>
    <dbReference type="NCBI Taxonomy" id="2585209"/>
    <lineage>
        <taxon>Eukaryota</taxon>
        <taxon>Metazoa</taxon>
        <taxon>Ecdysozoa</taxon>
        <taxon>Arthropoda</taxon>
        <taxon>Chelicerata</taxon>
        <taxon>Arachnida</taxon>
        <taxon>Araneae</taxon>
        <taxon>Araneomorphae</taxon>
        <taxon>Entelegynae</taxon>
        <taxon>Araneoidea</taxon>
        <taxon>Nephilidae</taxon>
        <taxon>Trichonephila</taxon>
    </lineage>
</organism>
<gene>
    <name evidence="3" type="primary">TIGD6</name>
    <name evidence="3" type="ORF">TNCV_27492</name>
</gene>
<dbReference type="PANTHER" id="PTHR16275:SF8">
    <property type="entry name" value="COILED-COIL DOMAIN-CONTAINING PROTEIN 40"/>
    <property type="match status" value="1"/>
</dbReference>
<comment type="caution">
    <text evidence="3">The sequence shown here is derived from an EMBL/GenBank/DDBJ whole genome shotgun (WGS) entry which is preliminary data.</text>
</comment>
<proteinExistence type="predicted"/>
<evidence type="ECO:0000259" key="2">
    <source>
        <dbReference type="Pfam" id="PF03184"/>
    </source>
</evidence>
<dbReference type="GO" id="GO:0005737">
    <property type="term" value="C:cytoplasm"/>
    <property type="evidence" value="ECO:0007669"/>
    <property type="project" value="TreeGrafter"/>
</dbReference>